<reference evidence="3 4" key="1">
    <citation type="journal article" date="2019" name="Int. J. Syst. Evol. Microbiol.">
        <title>The Global Catalogue of Microorganisms (GCM) 10K type strain sequencing project: providing services to taxonomists for standard genome sequencing and annotation.</title>
        <authorList>
            <consortium name="The Broad Institute Genomics Platform"/>
            <consortium name="The Broad Institute Genome Sequencing Center for Infectious Disease"/>
            <person name="Wu L."/>
            <person name="Ma J."/>
        </authorList>
    </citation>
    <scope>NUCLEOTIDE SEQUENCE [LARGE SCALE GENOMIC DNA]</scope>
    <source>
        <strain evidence="3 4">JCM 8201</strain>
    </source>
</reference>
<evidence type="ECO:0000313" key="3">
    <source>
        <dbReference type="EMBL" id="GAA2732617.1"/>
    </source>
</evidence>
<comment type="caution">
    <text evidence="3">The sequence shown here is derived from an EMBL/GenBank/DDBJ whole genome shotgun (WGS) entry which is preliminary data.</text>
</comment>
<feature type="transmembrane region" description="Helical" evidence="2">
    <location>
        <begin position="174"/>
        <end position="193"/>
    </location>
</feature>
<feature type="compositionally biased region" description="Gly residues" evidence="1">
    <location>
        <begin position="277"/>
        <end position="299"/>
    </location>
</feature>
<sequence>MTDPAPTWGISGPSFLVLFVSAAVALSLLAIGLRRLSSAGRAPVRELHPHELAYLDGGRARVVAASLAALRLTGAISARYGGKLRVTGAPGPAAAPLDHAVLQAIAAKTRSKDLATHTFVRPHLDHLRDTLAAEGLLNGPGARARTRLAALPLLLLLVLGVLRIGAGLQNDKPVGFLIFLVICVVPVAGWLLLSAPERTGAATRALRDVRRRNEALRPSSSPNWPAYGPQAAALSVAVFGAQALVVMDPEFASAAEVQRHFAQSTASSGSSYSDGGSSDGGSSDGGGGGGGCGGGGCGG</sequence>
<accession>A0ABN3UH11</accession>
<dbReference type="RefSeq" id="WP_344453439.1">
    <property type="nucleotide sequence ID" value="NZ_BAAATZ010000021.1"/>
</dbReference>
<dbReference type="NCBIfam" id="TIGR04222">
    <property type="entry name" value="near_uncomplex"/>
    <property type="match status" value="1"/>
</dbReference>
<keyword evidence="4" id="KW-1185">Reference proteome</keyword>
<gene>
    <name evidence="3" type="ORF">GCM10010439_50750</name>
</gene>
<dbReference type="InterPro" id="IPR026467">
    <property type="entry name" value="Ser/Gly_Cys_C_dom"/>
</dbReference>
<organism evidence="3 4">
    <name type="scientific">Actinocorallia aurantiaca</name>
    <dbReference type="NCBI Taxonomy" id="46204"/>
    <lineage>
        <taxon>Bacteria</taxon>
        <taxon>Bacillati</taxon>
        <taxon>Actinomycetota</taxon>
        <taxon>Actinomycetes</taxon>
        <taxon>Streptosporangiales</taxon>
        <taxon>Thermomonosporaceae</taxon>
        <taxon>Actinocorallia</taxon>
    </lineage>
</organism>
<proteinExistence type="predicted"/>
<feature type="transmembrane region" description="Helical" evidence="2">
    <location>
        <begin position="12"/>
        <end position="33"/>
    </location>
</feature>
<keyword evidence="2" id="KW-0812">Transmembrane</keyword>
<keyword evidence="2" id="KW-0472">Membrane</keyword>
<feature type="region of interest" description="Disordered" evidence="1">
    <location>
        <begin position="266"/>
        <end position="299"/>
    </location>
</feature>
<feature type="compositionally biased region" description="Low complexity" evidence="1">
    <location>
        <begin position="267"/>
        <end position="276"/>
    </location>
</feature>
<protein>
    <submittedName>
        <fullName evidence="3">TIGR04222 domain-containing membrane protein</fullName>
    </submittedName>
</protein>
<dbReference type="Proteomes" id="UP001501842">
    <property type="component" value="Unassembled WGS sequence"/>
</dbReference>
<dbReference type="EMBL" id="BAAATZ010000021">
    <property type="protein sequence ID" value="GAA2732617.1"/>
    <property type="molecule type" value="Genomic_DNA"/>
</dbReference>
<evidence type="ECO:0000256" key="1">
    <source>
        <dbReference type="SAM" id="MobiDB-lite"/>
    </source>
</evidence>
<keyword evidence="2" id="KW-1133">Transmembrane helix</keyword>
<evidence type="ECO:0000256" key="2">
    <source>
        <dbReference type="SAM" id="Phobius"/>
    </source>
</evidence>
<name>A0ABN3UH11_9ACTN</name>
<feature type="transmembrane region" description="Helical" evidence="2">
    <location>
        <begin position="148"/>
        <end position="168"/>
    </location>
</feature>
<evidence type="ECO:0000313" key="4">
    <source>
        <dbReference type="Proteomes" id="UP001501842"/>
    </source>
</evidence>